<dbReference type="Gene3D" id="3.30.420.40">
    <property type="match status" value="1"/>
</dbReference>
<dbReference type="InterPro" id="IPR002756">
    <property type="entry name" value="MfnF"/>
</dbReference>
<keyword evidence="3" id="KW-1185">Reference proteome</keyword>
<dbReference type="InterPro" id="IPR002821">
    <property type="entry name" value="Hydantoinase_A"/>
</dbReference>
<feature type="domain" description="Hydantoinase A/oxoprolinase" evidence="1">
    <location>
        <begin position="64"/>
        <end position="312"/>
    </location>
</feature>
<comment type="caution">
    <text evidence="2">The sequence shown here is derived from an EMBL/GenBank/DDBJ whole genome shotgun (WGS) entry which is preliminary data.</text>
</comment>
<evidence type="ECO:0000313" key="3">
    <source>
        <dbReference type="Proteomes" id="UP001184230"/>
    </source>
</evidence>
<sequence length="361" mass="37870">MATPERTTIGWDIGGAHVKACLLQGGEVVDVAQWACPLWQGLDHLVRALGAARTRWPALEAAQHAVTMTGEMVDLFPDREDGVRSIAAALAAALPVPPGALHFFAGDAGWCAAADVARAWASVASANWLATARHSALTLPQGVLVDIGSTTTDLIAFGNGRVLSTSRTDAERLVSGELAYHGVVRTPLCALTQRLTWRGQARHVMNEFFATTADVYRVSGELDPAHDLHPSADNAAKSLPATRQRLARMVGLDERDATAAEWLDLARAWRSAQLEALAAQLRRVLAAHALPRDAVIVSAGCGAFLAPELAAAAAGPAPHRLAAYGSDVAKVAPHAAAGTAGWAQVCAPSVAVAALFEREHD</sequence>
<reference evidence="2 3" key="1">
    <citation type="submission" date="2023-07" db="EMBL/GenBank/DDBJ databases">
        <title>Sorghum-associated microbial communities from plants grown in Nebraska, USA.</title>
        <authorList>
            <person name="Schachtman D."/>
        </authorList>
    </citation>
    <scope>NUCLEOTIDE SEQUENCE [LARGE SCALE GENOMIC DNA]</scope>
    <source>
        <strain evidence="2 3">DS1781</strain>
    </source>
</reference>
<dbReference type="Gene3D" id="3.30.420.190">
    <property type="entry name" value="conserved archaeal protein q6m145"/>
    <property type="match status" value="1"/>
</dbReference>
<dbReference type="NCBIfam" id="TIGR03123">
    <property type="entry name" value="one_C_unchar_1"/>
    <property type="match status" value="1"/>
</dbReference>
<evidence type="ECO:0000313" key="2">
    <source>
        <dbReference type="EMBL" id="MDR6538622.1"/>
    </source>
</evidence>
<organism evidence="2 3">
    <name type="scientific">Variovorax soli</name>
    <dbReference type="NCBI Taxonomy" id="376815"/>
    <lineage>
        <taxon>Bacteria</taxon>
        <taxon>Pseudomonadati</taxon>
        <taxon>Pseudomonadota</taxon>
        <taxon>Betaproteobacteria</taxon>
        <taxon>Burkholderiales</taxon>
        <taxon>Comamonadaceae</taxon>
        <taxon>Variovorax</taxon>
    </lineage>
</organism>
<dbReference type="InterPro" id="IPR043129">
    <property type="entry name" value="ATPase_NBD"/>
</dbReference>
<dbReference type="RefSeq" id="WP_309905583.1">
    <property type="nucleotide sequence ID" value="NZ_JAVDRF010000011.1"/>
</dbReference>
<evidence type="ECO:0000259" key="1">
    <source>
        <dbReference type="Pfam" id="PF01968"/>
    </source>
</evidence>
<name>A0ABU1NJI3_9BURK</name>
<dbReference type="Pfam" id="PF01968">
    <property type="entry name" value="Hydantoinase_A"/>
    <property type="match status" value="1"/>
</dbReference>
<accession>A0ABU1NJI3</accession>
<gene>
    <name evidence="2" type="ORF">J2739_004415</name>
</gene>
<proteinExistence type="predicted"/>
<dbReference type="Proteomes" id="UP001184230">
    <property type="component" value="Unassembled WGS sequence"/>
</dbReference>
<dbReference type="SUPFAM" id="SSF53067">
    <property type="entry name" value="Actin-like ATPase domain"/>
    <property type="match status" value="1"/>
</dbReference>
<protein>
    <submittedName>
        <fullName evidence="2">H4MPT-linked C1 transfer pathway protein</fullName>
    </submittedName>
</protein>
<dbReference type="EMBL" id="JAVDRF010000011">
    <property type="protein sequence ID" value="MDR6538622.1"/>
    <property type="molecule type" value="Genomic_DNA"/>
</dbReference>